<dbReference type="Gene3D" id="2.60.40.10">
    <property type="entry name" value="Immunoglobulins"/>
    <property type="match status" value="1"/>
</dbReference>
<evidence type="ECO:0000256" key="7">
    <source>
        <dbReference type="SAM" id="MobiDB-lite"/>
    </source>
</evidence>
<dbReference type="CDD" id="cd00033">
    <property type="entry name" value="CCP"/>
    <property type="match status" value="5"/>
</dbReference>
<organism evidence="9 10">
    <name type="scientific">Nephila pilipes</name>
    <name type="common">Giant wood spider</name>
    <name type="synonym">Nephila maculata</name>
    <dbReference type="NCBI Taxonomy" id="299642"/>
    <lineage>
        <taxon>Eukaryota</taxon>
        <taxon>Metazoa</taxon>
        <taxon>Ecdysozoa</taxon>
        <taxon>Arthropoda</taxon>
        <taxon>Chelicerata</taxon>
        <taxon>Arachnida</taxon>
        <taxon>Araneae</taxon>
        <taxon>Araneomorphae</taxon>
        <taxon>Entelegynae</taxon>
        <taxon>Araneoidea</taxon>
        <taxon>Nephilidae</taxon>
        <taxon>Nephila</taxon>
    </lineage>
</organism>
<comment type="caution">
    <text evidence="9">The sequence shown here is derived from an EMBL/GenBank/DDBJ whole genome shotgun (WGS) entry which is preliminary data.</text>
</comment>
<dbReference type="Gene3D" id="2.10.70.10">
    <property type="entry name" value="Complement Module, domain 1"/>
    <property type="match status" value="5"/>
</dbReference>
<name>A0A8X6TYK5_NEPPI</name>
<feature type="non-terminal residue" evidence="9">
    <location>
        <position position="1"/>
    </location>
</feature>
<dbReference type="PANTHER" id="PTHR19325">
    <property type="entry name" value="COMPLEMENT COMPONENT-RELATED SUSHI DOMAIN-CONTAINING"/>
    <property type="match status" value="1"/>
</dbReference>
<feature type="disulfide bond" evidence="6">
    <location>
        <begin position="428"/>
        <end position="455"/>
    </location>
</feature>
<keyword evidence="1 6" id="KW-0768">Sushi</keyword>
<feature type="disulfide bond" evidence="6">
    <location>
        <begin position="607"/>
        <end position="634"/>
    </location>
</feature>
<dbReference type="EMBL" id="BMAW01067670">
    <property type="protein sequence ID" value="GFT60912.1"/>
    <property type="molecule type" value="Genomic_DNA"/>
</dbReference>
<protein>
    <submittedName>
        <fullName evidence="9">Sushi, von Willebrand factor type A, EGF and pentraxin domain-containing protein 1</fullName>
    </submittedName>
</protein>
<evidence type="ECO:0000313" key="9">
    <source>
        <dbReference type="EMBL" id="GFT60912.1"/>
    </source>
</evidence>
<feature type="domain" description="Sushi" evidence="8">
    <location>
        <begin position="518"/>
        <end position="576"/>
    </location>
</feature>
<dbReference type="PROSITE" id="PS50923">
    <property type="entry name" value="SUSHI"/>
    <property type="match status" value="4"/>
</dbReference>
<feature type="domain" description="Sushi" evidence="8">
    <location>
        <begin position="578"/>
        <end position="636"/>
    </location>
</feature>
<keyword evidence="3" id="KW-0677">Repeat</keyword>
<evidence type="ECO:0000313" key="10">
    <source>
        <dbReference type="Proteomes" id="UP000887013"/>
    </source>
</evidence>
<keyword evidence="5" id="KW-0325">Glycoprotein</keyword>
<feature type="domain" description="Sushi" evidence="8">
    <location>
        <begin position="458"/>
        <end position="517"/>
    </location>
</feature>
<gene>
    <name evidence="9" type="primary">SVEP1</name>
    <name evidence="9" type="ORF">NPIL_542331</name>
</gene>
<dbReference type="FunFam" id="2.10.70.10:FF:000014">
    <property type="entry name" value="Membrane cofactor protein"/>
    <property type="match status" value="1"/>
</dbReference>
<dbReference type="Proteomes" id="UP000887013">
    <property type="component" value="Unassembled WGS sequence"/>
</dbReference>
<accession>A0A8X6TYK5</accession>
<evidence type="ECO:0000259" key="8">
    <source>
        <dbReference type="PROSITE" id="PS50923"/>
    </source>
</evidence>
<evidence type="ECO:0000256" key="6">
    <source>
        <dbReference type="PROSITE-ProRule" id="PRU00302"/>
    </source>
</evidence>
<comment type="caution">
    <text evidence="6">Lacks conserved residue(s) required for the propagation of feature annotation.</text>
</comment>
<keyword evidence="2" id="KW-0732">Signal</keyword>
<evidence type="ECO:0000256" key="2">
    <source>
        <dbReference type="ARBA" id="ARBA00022729"/>
    </source>
</evidence>
<dbReference type="OrthoDB" id="6418332at2759"/>
<dbReference type="PANTHER" id="PTHR19325:SF560">
    <property type="entry name" value="SUSHI, VON WILLEBRAND FACTOR TYPE A, EGF AND PENTRAXIN DOMAIN-CONTAINING PROTEIN 1"/>
    <property type="match status" value="1"/>
</dbReference>
<dbReference type="SMART" id="SM00032">
    <property type="entry name" value="CCP"/>
    <property type="match status" value="7"/>
</dbReference>
<feature type="region of interest" description="Disordered" evidence="7">
    <location>
        <begin position="116"/>
        <end position="136"/>
    </location>
</feature>
<dbReference type="SUPFAM" id="SSF57535">
    <property type="entry name" value="Complement control module/SCR domain"/>
    <property type="match status" value="5"/>
</dbReference>
<dbReference type="Pfam" id="PF00084">
    <property type="entry name" value="Sushi"/>
    <property type="match status" value="4"/>
</dbReference>
<evidence type="ECO:0000256" key="4">
    <source>
        <dbReference type="ARBA" id="ARBA00023157"/>
    </source>
</evidence>
<feature type="disulfide bond" evidence="6">
    <location>
        <begin position="488"/>
        <end position="515"/>
    </location>
</feature>
<sequence length="640" mass="71984">FSRWDRDSLRCWYGDWSMDNLRNVAKPCELPIIPQGHYLSGYRPGLTISHGSSVEFDCKTDYVKISDETIQCLEGSLRPFSPSCQHHSLKVDSIISPDDIQETDVRYRQLSRGMDGMSVDSPNGFRPCGPPERQQNTLLYPTTKSRKTGGALSDEPDVVTENQPRWYAHNTEVRFNCIRGIYGEKTTWKIVCDDGNWVGGAYKCEAEPEPPPDEDRRNKSCIFLNTEPNLVAFLGDELIEEEETEHPPHSELVFRCKDIGKYSLIGSVRRRCVLGDWDGVKPSCYGLSQENDYALEKPPTILFRHQLGPIAQSNEGKLIVYPGTILHLECLWIRKYGIPHWQVSHSYRKYPEGWTNEAGRDPQLEYRLSIYHAQQDDSGRFTCITPMGHRHSVDIVVADVDCPKFPIIPGLNVSNPSTKLDTKVVFSCRDGQTLIGSEEATCLPSGKWSAEAPICRVTECPDLSNVTNDFLQAKISGQIVGSRANFSCPSGYGLRGEMVLQCLDTGQWSSSVPYCEEVICESPEVPKNGYLQSSNKDKYRGGDVLQFACDANHMMDGKNIIVCQENSRWSAPVPKCVLACQFPGPSDAIISKADYFYRINETVTFECKDGFELRGPKMLRCLDDGRWSSTTPTCHSTRKG</sequence>
<evidence type="ECO:0000256" key="3">
    <source>
        <dbReference type="ARBA" id="ARBA00022737"/>
    </source>
</evidence>
<evidence type="ECO:0000256" key="1">
    <source>
        <dbReference type="ARBA" id="ARBA00022659"/>
    </source>
</evidence>
<proteinExistence type="predicted"/>
<dbReference type="AlphaFoldDB" id="A0A8X6TYK5"/>
<evidence type="ECO:0000256" key="5">
    <source>
        <dbReference type="ARBA" id="ARBA00023180"/>
    </source>
</evidence>
<dbReference type="InterPro" id="IPR035976">
    <property type="entry name" value="Sushi/SCR/CCP_sf"/>
</dbReference>
<dbReference type="InterPro" id="IPR013783">
    <property type="entry name" value="Ig-like_fold"/>
</dbReference>
<keyword evidence="10" id="KW-1185">Reference proteome</keyword>
<dbReference type="InterPro" id="IPR000436">
    <property type="entry name" value="Sushi_SCR_CCP_dom"/>
</dbReference>
<dbReference type="InterPro" id="IPR050350">
    <property type="entry name" value="Compl-Cell_Adhes-Reg"/>
</dbReference>
<feature type="disulfide bond" evidence="6">
    <location>
        <begin position="520"/>
        <end position="563"/>
    </location>
</feature>
<keyword evidence="4 6" id="KW-1015">Disulfide bond</keyword>
<feature type="domain" description="Sushi" evidence="8">
    <location>
        <begin position="400"/>
        <end position="457"/>
    </location>
</feature>
<reference evidence="9" key="1">
    <citation type="submission" date="2020-08" db="EMBL/GenBank/DDBJ databases">
        <title>Multicomponent nature underlies the extraordinary mechanical properties of spider dragline silk.</title>
        <authorList>
            <person name="Kono N."/>
            <person name="Nakamura H."/>
            <person name="Mori M."/>
            <person name="Yoshida Y."/>
            <person name="Ohtoshi R."/>
            <person name="Malay A.D."/>
            <person name="Moran D.A.P."/>
            <person name="Tomita M."/>
            <person name="Numata K."/>
            <person name="Arakawa K."/>
        </authorList>
    </citation>
    <scope>NUCLEOTIDE SEQUENCE</scope>
</reference>
<feature type="disulfide bond" evidence="6">
    <location>
        <begin position="549"/>
        <end position="576"/>
    </location>
</feature>